<reference evidence="2 3" key="1">
    <citation type="journal article" date="2014" name="Genome Announc.">
        <title>Draft Genome Sequence of Streptomyces fradiae ATCC 19609, a Strain Highly Sensitive to Antibiotics.</title>
        <authorList>
            <person name="Bekker O.B."/>
            <person name="Klimina K.M."/>
            <person name="Vatlin A.A."/>
            <person name="Zakharevich N.V."/>
            <person name="Kasianov A.S."/>
            <person name="Danilenko V.N."/>
        </authorList>
    </citation>
    <scope>NUCLEOTIDE SEQUENCE [LARGE SCALE GENOMIC DNA]</scope>
    <source>
        <strain evidence="2 3">ATCC 19609</strain>
    </source>
</reference>
<dbReference type="Proteomes" id="UP000028058">
    <property type="component" value="Unassembled WGS sequence"/>
</dbReference>
<gene>
    <name evidence="2" type="ORF">SFRA_017505</name>
</gene>
<protein>
    <submittedName>
        <fullName evidence="2">Uncharacterized protein</fullName>
    </submittedName>
</protein>
<proteinExistence type="predicted"/>
<feature type="transmembrane region" description="Helical" evidence="1">
    <location>
        <begin position="62"/>
        <end position="82"/>
    </location>
</feature>
<keyword evidence="3" id="KW-1185">Reference proteome</keyword>
<keyword evidence="1" id="KW-0472">Membrane</keyword>
<feature type="transmembrane region" description="Helical" evidence="1">
    <location>
        <begin position="102"/>
        <end position="125"/>
    </location>
</feature>
<comment type="caution">
    <text evidence="2">The sequence shown here is derived from an EMBL/GenBank/DDBJ whole genome shotgun (WGS) entry which is preliminary data.</text>
</comment>
<organism evidence="2 3">
    <name type="scientific">Streptomyces xinghaiensis</name>
    <dbReference type="NCBI Taxonomy" id="1038928"/>
    <lineage>
        <taxon>Bacteria</taxon>
        <taxon>Bacillati</taxon>
        <taxon>Actinomycetota</taxon>
        <taxon>Actinomycetes</taxon>
        <taxon>Kitasatosporales</taxon>
        <taxon>Streptomycetaceae</taxon>
        <taxon>Streptomyces</taxon>
    </lineage>
</organism>
<keyword evidence="1" id="KW-0812">Transmembrane</keyword>
<sequence length="178" mass="18785">MGTGTMNLAAVFEAAVAATAELLPGIFWLFLIMALLLIFVGGLRYGTSGGDPSAVQAAKNSIIYGTMGSAMSSIALLAVNLLHSPSLGEIFRGMGAGGVLSATAWLVLSGTYVPRVVAAYSSWWMPRAERTAHRQDMLYVLSQVHGGTRSRHAWGLLTSSPRAGLRARRHAARLAVSV</sequence>
<feature type="transmembrane region" description="Helical" evidence="1">
    <location>
        <begin position="22"/>
        <end position="41"/>
    </location>
</feature>
<name>A0A3R7FSJ0_9ACTN</name>
<evidence type="ECO:0000313" key="2">
    <source>
        <dbReference type="EMBL" id="RKM94299.1"/>
    </source>
</evidence>
<dbReference type="AlphaFoldDB" id="A0A3R7FSJ0"/>
<keyword evidence="1" id="KW-1133">Transmembrane helix</keyword>
<accession>A0A3R7FSJ0</accession>
<evidence type="ECO:0000313" key="3">
    <source>
        <dbReference type="Proteomes" id="UP000028058"/>
    </source>
</evidence>
<dbReference type="EMBL" id="JNAD02000008">
    <property type="protein sequence ID" value="RKM94299.1"/>
    <property type="molecule type" value="Genomic_DNA"/>
</dbReference>
<evidence type="ECO:0000256" key="1">
    <source>
        <dbReference type="SAM" id="Phobius"/>
    </source>
</evidence>